<dbReference type="AlphaFoldDB" id="A0A183U2B8"/>
<sequence>LLAQLRALASSTSSLVARPPSNEISPNANATRRRPRPKSYVMATSSSSPISASDGSLTGAPRSPPAT</sequence>
<keyword evidence="2" id="KW-1185">Reference proteome</keyword>
<dbReference type="WBParaSite" id="TCNE_0000263801-mRNA-1">
    <property type="protein sequence ID" value="TCNE_0000263801-mRNA-1"/>
    <property type="gene ID" value="TCNE_0000263801"/>
</dbReference>
<evidence type="ECO:0000256" key="1">
    <source>
        <dbReference type="SAM" id="MobiDB-lite"/>
    </source>
</evidence>
<dbReference type="Proteomes" id="UP000050794">
    <property type="component" value="Unassembled WGS sequence"/>
</dbReference>
<reference evidence="3" key="1">
    <citation type="submission" date="2016-06" db="UniProtKB">
        <authorList>
            <consortium name="WormBaseParasite"/>
        </authorList>
    </citation>
    <scope>IDENTIFICATION</scope>
</reference>
<organism evidence="2 3">
    <name type="scientific">Toxocara canis</name>
    <name type="common">Canine roundworm</name>
    <dbReference type="NCBI Taxonomy" id="6265"/>
    <lineage>
        <taxon>Eukaryota</taxon>
        <taxon>Metazoa</taxon>
        <taxon>Ecdysozoa</taxon>
        <taxon>Nematoda</taxon>
        <taxon>Chromadorea</taxon>
        <taxon>Rhabditida</taxon>
        <taxon>Spirurina</taxon>
        <taxon>Ascaridomorpha</taxon>
        <taxon>Ascaridoidea</taxon>
        <taxon>Toxocaridae</taxon>
        <taxon>Toxocara</taxon>
    </lineage>
</organism>
<feature type="region of interest" description="Disordered" evidence="1">
    <location>
        <begin position="9"/>
        <end position="67"/>
    </location>
</feature>
<feature type="compositionally biased region" description="Low complexity" evidence="1">
    <location>
        <begin position="45"/>
        <end position="56"/>
    </location>
</feature>
<accession>A0A183U2B8</accession>
<evidence type="ECO:0000313" key="2">
    <source>
        <dbReference type="Proteomes" id="UP000050794"/>
    </source>
</evidence>
<name>A0A183U2B8_TOXCA</name>
<evidence type="ECO:0000313" key="3">
    <source>
        <dbReference type="WBParaSite" id="TCNE_0000263801-mRNA-1"/>
    </source>
</evidence>
<proteinExistence type="predicted"/>
<protein>
    <submittedName>
        <fullName evidence="3">Movement protein</fullName>
    </submittedName>
</protein>